<name>A0A6G5ABX0_RHIMP</name>
<proteinExistence type="predicted"/>
<dbReference type="EMBL" id="GIKN01005470">
    <property type="protein sequence ID" value="NIE47743.1"/>
    <property type="molecule type" value="Transcribed_RNA"/>
</dbReference>
<dbReference type="SUPFAM" id="SSF56672">
    <property type="entry name" value="DNA/RNA polymerases"/>
    <property type="match status" value="1"/>
</dbReference>
<dbReference type="VEuPathDB" id="VectorBase:LOC119183545"/>
<dbReference type="PANTHER" id="PTHR19446">
    <property type="entry name" value="REVERSE TRANSCRIPTASES"/>
    <property type="match status" value="1"/>
</dbReference>
<reference evidence="1" key="1">
    <citation type="submission" date="2020-03" db="EMBL/GenBank/DDBJ databases">
        <title>A transcriptome and proteome of the tick Rhipicephalus microplus shaped by the genetic composition of its hosts and developmental stage.</title>
        <authorList>
            <person name="Garcia G.R."/>
            <person name="Ribeiro J.M.C."/>
            <person name="Maruyama S.R."/>
            <person name="Gardinasse L.G."/>
            <person name="Nelson K."/>
            <person name="Ferreira B.R."/>
            <person name="Andrade T.G."/>
            <person name="Santos I.K.F.M."/>
        </authorList>
    </citation>
    <scope>NUCLEOTIDE SEQUENCE</scope>
    <source>
        <strain evidence="1">NSGR</strain>
        <tissue evidence="1">Salivary glands</tissue>
    </source>
</reference>
<protein>
    <submittedName>
        <fullName evidence="1">Putative tick transposon</fullName>
    </submittedName>
</protein>
<dbReference type="InterPro" id="IPR043502">
    <property type="entry name" value="DNA/RNA_pol_sf"/>
</dbReference>
<sequence>MTAQIPPAQRLPTRDRSVFLAHFEAMSCSAMRTNCDETPPMLRSLPRIPQEVADCLHIPPSAEEVKAALKSMKRGTAPGPDGFPVEFYLTFWDEIGATFTAVIRRCYEDGVFPSSFRDGRIVLIPKSDASSVNPEDWRPITLLNVDYKIFAAVAVQRLRGLLNTLVGHHQTSSVLKR</sequence>
<organism evidence="1">
    <name type="scientific">Rhipicephalus microplus</name>
    <name type="common">Cattle tick</name>
    <name type="synonym">Boophilus microplus</name>
    <dbReference type="NCBI Taxonomy" id="6941"/>
    <lineage>
        <taxon>Eukaryota</taxon>
        <taxon>Metazoa</taxon>
        <taxon>Ecdysozoa</taxon>
        <taxon>Arthropoda</taxon>
        <taxon>Chelicerata</taxon>
        <taxon>Arachnida</taxon>
        <taxon>Acari</taxon>
        <taxon>Parasitiformes</taxon>
        <taxon>Ixodida</taxon>
        <taxon>Ixodoidea</taxon>
        <taxon>Ixodidae</taxon>
        <taxon>Rhipicephalinae</taxon>
        <taxon>Rhipicephalus</taxon>
        <taxon>Boophilus</taxon>
    </lineage>
</organism>
<evidence type="ECO:0000313" key="1">
    <source>
        <dbReference type="EMBL" id="NIE47743.1"/>
    </source>
</evidence>
<dbReference type="AlphaFoldDB" id="A0A6G5ABX0"/>
<accession>A0A6G5ABX0</accession>
<dbReference type="GO" id="GO:0071897">
    <property type="term" value="P:DNA biosynthetic process"/>
    <property type="evidence" value="ECO:0007669"/>
    <property type="project" value="UniProtKB-ARBA"/>
</dbReference>
<dbReference type="OrthoDB" id="6507057at2759"/>